<dbReference type="InterPro" id="IPR016024">
    <property type="entry name" value="ARM-type_fold"/>
</dbReference>
<proteinExistence type="predicted"/>
<evidence type="ECO:0000259" key="2">
    <source>
        <dbReference type="Pfam" id="PF24173"/>
    </source>
</evidence>
<dbReference type="OrthoDB" id="49511at2759"/>
<protein>
    <submittedName>
        <fullName evidence="4">Armadillo-type protein</fullName>
    </submittedName>
</protein>
<organism evidence="4 5">
    <name type="scientific">Ephemerocybe angulata</name>
    <dbReference type="NCBI Taxonomy" id="980116"/>
    <lineage>
        <taxon>Eukaryota</taxon>
        <taxon>Fungi</taxon>
        <taxon>Dikarya</taxon>
        <taxon>Basidiomycota</taxon>
        <taxon>Agaricomycotina</taxon>
        <taxon>Agaricomycetes</taxon>
        <taxon>Agaricomycetidae</taxon>
        <taxon>Agaricales</taxon>
        <taxon>Agaricineae</taxon>
        <taxon>Psathyrellaceae</taxon>
        <taxon>Ephemerocybe</taxon>
    </lineage>
</organism>
<dbReference type="PANTHER" id="PTHR18460">
    <property type="entry name" value="TEL2 INTERACTING PROTEIN 1 TTI1 FAMILY MEMBER"/>
    <property type="match status" value="1"/>
</dbReference>
<comment type="caution">
    <text evidence="4">The sequence shown here is derived from an EMBL/GenBank/DDBJ whole genome shotgun (WGS) entry which is preliminary data.</text>
</comment>
<dbReference type="Gene3D" id="1.25.10.10">
    <property type="entry name" value="Leucine-rich Repeat Variant"/>
    <property type="match status" value="1"/>
</dbReference>
<evidence type="ECO:0000259" key="3">
    <source>
        <dbReference type="Pfam" id="PF24181"/>
    </source>
</evidence>
<dbReference type="PANTHER" id="PTHR18460:SF3">
    <property type="entry name" value="TELO2-INTERACTING PROTEIN 1 HOMOLOG"/>
    <property type="match status" value="1"/>
</dbReference>
<dbReference type="Proteomes" id="UP000521943">
    <property type="component" value="Unassembled WGS sequence"/>
</dbReference>
<dbReference type="Pfam" id="PF24173">
    <property type="entry name" value="TPR_TTI1_N"/>
    <property type="match status" value="1"/>
</dbReference>
<dbReference type="InterPro" id="IPR049362">
    <property type="entry name" value="TTI1_rpt"/>
</dbReference>
<dbReference type="SUPFAM" id="SSF48371">
    <property type="entry name" value="ARM repeat"/>
    <property type="match status" value="1"/>
</dbReference>
<dbReference type="AlphaFoldDB" id="A0A8H6IJL5"/>
<name>A0A8H6IJL5_9AGAR</name>
<keyword evidence="5" id="KW-1185">Reference proteome</keyword>
<dbReference type="InterPro" id="IPR057566">
    <property type="entry name" value="TPR_TTI1_N"/>
</dbReference>
<gene>
    <name evidence="4" type="ORF">DFP72DRAFT_867245</name>
</gene>
<dbReference type="Pfam" id="PF24181">
    <property type="entry name" value="TPR_TTI1_C"/>
    <property type="match status" value="1"/>
</dbReference>
<evidence type="ECO:0000313" key="4">
    <source>
        <dbReference type="EMBL" id="KAF6766663.1"/>
    </source>
</evidence>
<dbReference type="InterPro" id="IPR011989">
    <property type="entry name" value="ARM-like"/>
</dbReference>
<accession>A0A8H6IJL5</accession>
<reference evidence="4 5" key="1">
    <citation type="submission" date="2020-07" db="EMBL/GenBank/DDBJ databases">
        <title>Comparative genomics of pyrophilous fungi reveals a link between fire events and developmental genes.</title>
        <authorList>
            <consortium name="DOE Joint Genome Institute"/>
            <person name="Steindorff A.S."/>
            <person name="Carver A."/>
            <person name="Calhoun S."/>
            <person name="Stillman K."/>
            <person name="Liu H."/>
            <person name="Lipzen A."/>
            <person name="Pangilinan J."/>
            <person name="Labutti K."/>
            <person name="Bruns T.D."/>
            <person name="Grigoriev I.V."/>
        </authorList>
    </citation>
    <scope>NUCLEOTIDE SEQUENCE [LARGE SCALE GENOMIC DNA]</scope>
    <source>
        <strain evidence="4 5">CBS 144469</strain>
    </source>
</reference>
<dbReference type="GO" id="GO:0005737">
    <property type="term" value="C:cytoplasm"/>
    <property type="evidence" value="ECO:0007669"/>
    <property type="project" value="TreeGrafter"/>
</dbReference>
<feature type="domain" description="TTI1 N-terminal TPR" evidence="2">
    <location>
        <begin position="10"/>
        <end position="376"/>
    </location>
</feature>
<dbReference type="EMBL" id="JACGCI010000001">
    <property type="protein sequence ID" value="KAF6766663.1"/>
    <property type="molecule type" value="Genomic_DNA"/>
</dbReference>
<sequence length="1129" mass="124454">MTSTEGQAQFQRFKAICVPILSSSKLTPSTIPAISSLLSQLIQGLRDLDPVTLTPSFISYVFFPLSSILQRNLSSEIPDQILEKVLIALGILSENWWWTCELKIFEQVFMLCGAVVGGLESKGKERARDEETKEAAIRCILSLLYKRTPEDATARSLPASKAEARAQEIQNLLRSPKFVPIIGQTIDSVLGTAASSRLSLQQSSLDLLALILESYAPEDLIPTVLPGVASTMTKVALGVGSSKGWTNGLTVAGALKVLRIAIVKAVGDDVCMKEGALPKFEDLEDLANFSKSEEAEPSLPTSTKYGTARTPSWLRGTTSQLHMAINTLNPLVKHPTPSALYALVDFSSEIIATTALTLPHTQPLLISFLLSLSNSEYPKVRGVALQSLRDLLSSSSRSVDLLQMVMQMTSQNLASLPRFLASQSDAKTQHVAEMVIAICRVALLPDDGPALTSISKAIGKLLGPSGGIEKWGWSLLSVLEFMEPSVTIAHTSAEHLMLENNQNIAWVPFPELSLKNVSSRDAKRSLEEMFCALGEAGGDPCLFSVEWFTEVGRAGTRSRNVAAMWCACRLLEGLGKVSLMSDTYLNDTMIRRSKRVEKRSRELARTITELWDKSDFNDLASEAQPEAQGNEDLDFNVQHQKGLVPLHETLQIFQSRSTKEQKITDQPIIHRGLCLQLIAITAGILQSRFNSLFIFALYPILHSIVSPAPFISSTGLATLNYVTIATSYASPSNLLLSNFDYALDSVSRRLTRRWLDIDATKVLVILVRLVGPEVVAKAGDVVEECFDRLDAFHGYGIIVDGLIEVLTEVLNVIEIDVKANLGSGPKREKRPDSEGLVRLKTLDTLFQWLPARNVGYTEEETTNYGPAPREAWGPPEEEGDGPTIAEARQGKAEEAPPTPSQSLTKQIIARSLYFLTHDSPVIRARILLLLSLAVPVLPESALLPSIHDAWPFILNRLKDPETFIVAAAANLVDVLVTHVGSFMYRKVWDDVWPRFLAILKQLELGDRASALSRRGRSAVGTESAYTHSHRLYRSLLRSMTGVMQGVHPHEPSYWDCLVLLRRFLGQDVQEELQTCAKEFYVAAGKRNSDAVWLVLEGTFDDIGISMKFMCEDRWRIEPNAREVIGQLEG</sequence>
<feature type="domain" description="TTI1 C-terminal TPR" evidence="3">
    <location>
        <begin position="805"/>
        <end position="1092"/>
    </location>
</feature>
<evidence type="ECO:0000313" key="5">
    <source>
        <dbReference type="Proteomes" id="UP000521943"/>
    </source>
</evidence>
<feature type="region of interest" description="Disordered" evidence="1">
    <location>
        <begin position="859"/>
        <end position="902"/>
    </location>
</feature>
<dbReference type="Pfam" id="PF21547">
    <property type="entry name" value="TTI1"/>
    <property type="match status" value="1"/>
</dbReference>
<dbReference type="InterPro" id="IPR057567">
    <property type="entry name" value="TPR_TTI1_C"/>
</dbReference>
<evidence type="ECO:0000256" key="1">
    <source>
        <dbReference type="SAM" id="MobiDB-lite"/>
    </source>
</evidence>
<dbReference type="InterPro" id="IPR052587">
    <property type="entry name" value="TELO2-interacting_protein_1"/>
</dbReference>